<comment type="subcellular location">
    <subcellularLocation>
        <location evidence="1">Membrane</location>
        <topology evidence="1">Multi-pass membrane protein</topology>
    </subcellularLocation>
</comment>
<dbReference type="GO" id="GO:0005886">
    <property type="term" value="C:plasma membrane"/>
    <property type="evidence" value="ECO:0007669"/>
    <property type="project" value="TreeGrafter"/>
</dbReference>
<evidence type="ECO:0000313" key="7">
    <source>
        <dbReference type="Proteomes" id="UP001186944"/>
    </source>
</evidence>
<feature type="transmembrane region" description="Helical" evidence="5">
    <location>
        <begin position="128"/>
        <end position="150"/>
    </location>
</feature>
<evidence type="ECO:0000256" key="2">
    <source>
        <dbReference type="ARBA" id="ARBA00022692"/>
    </source>
</evidence>
<dbReference type="AlphaFoldDB" id="A0AA88XPF2"/>
<accession>A0AA88XPF2</accession>
<evidence type="ECO:0000256" key="3">
    <source>
        <dbReference type="ARBA" id="ARBA00022989"/>
    </source>
</evidence>
<dbReference type="Gene3D" id="1.10.1450.10">
    <property type="entry name" value="Tetraspanin"/>
    <property type="match status" value="1"/>
</dbReference>
<name>A0AA88XPF2_PINIB</name>
<dbReference type="Pfam" id="PF00335">
    <property type="entry name" value="Tetraspanin"/>
    <property type="match status" value="1"/>
</dbReference>
<reference evidence="6" key="1">
    <citation type="submission" date="2019-08" db="EMBL/GenBank/DDBJ databases">
        <title>The improved chromosome-level genome for the pearl oyster Pinctada fucata martensii using PacBio sequencing and Hi-C.</title>
        <authorList>
            <person name="Zheng Z."/>
        </authorList>
    </citation>
    <scope>NUCLEOTIDE SEQUENCE</scope>
    <source>
        <strain evidence="6">ZZ-2019</strain>
        <tissue evidence="6">Adductor muscle</tissue>
    </source>
</reference>
<sequence>MLGGDQNYELKQLSVTGLIKTFDSIISDDNDTLKRPLRKSSSLKKQKYNVHNNHKAYLEHQPHPGQIRMRRRQNNSKCFHYMTGVLHCYNVFLLIIGAGVLGLGVWLHVKDYSAREITAIVNSHYFELMTHALTAGGGAVAILAFCGCCGTMKKDKFVLGFYGTVLVLVLLLLIGGCVVGMVFRHTVSSGLLALWCVVGMVFRHTVSSGLVALCQCYLLEDAWQEWYLNTQGCLVGMVFRHTVSSAWIGSVMLVLLIRGCVVGMVFRHTLDEGIKGFFKKTVERQYGVDINRNADNRLVTDAWDAMQRTLQCCGPYGGPDSVTSWAFYKLSSDWHKRPGASSFPYVPKSCCIDGMSVIDCQGIKNLYKGYPVYGPPLRSGEDRNPALNKVGCFDKAVEYLRKHSLYISITAGVVPVVLIIGVCISCYLCLTVKSGDDDDDDDEFEEADIIGVCISCYLCLTVKSGDDDDDDDEFEEADV</sequence>
<dbReference type="SUPFAM" id="SSF48652">
    <property type="entry name" value="Tetraspanin"/>
    <property type="match status" value="1"/>
</dbReference>
<protein>
    <recommendedName>
        <fullName evidence="8">Tetraspanin</fullName>
    </recommendedName>
</protein>
<dbReference type="PANTHER" id="PTHR19282:SF544">
    <property type="entry name" value="TETRASPANIN"/>
    <property type="match status" value="1"/>
</dbReference>
<comment type="caution">
    <text evidence="6">The sequence shown here is derived from an EMBL/GenBank/DDBJ whole genome shotgun (WGS) entry which is preliminary data.</text>
</comment>
<evidence type="ECO:0008006" key="8">
    <source>
        <dbReference type="Google" id="ProtNLM"/>
    </source>
</evidence>
<feature type="transmembrane region" description="Helical" evidence="5">
    <location>
        <begin position="157"/>
        <end position="183"/>
    </location>
</feature>
<dbReference type="PRINTS" id="PR00259">
    <property type="entry name" value="TMFOUR"/>
</dbReference>
<proteinExistence type="predicted"/>
<evidence type="ECO:0000256" key="4">
    <source>
        <dbReference type="ARBA" id="ARBA00023136"/>
    </source>
</evidence>
<dbReference type="Proteomes" id="UP001186944">
    <property type="component" value="Unassembled WGS sequence"/>
</dbReference>
<dbReference type="EMBL" id="VSWD01000010">
    <property type="protein sequence ID" value="KAK3089243.1"/>
    <property type="molecule type" value="Genomic_DNA"/>
</dbReference>
<dbReference type="InterPro" id="IPR018499">
    <property type="entry name" value="Tetraspanin/Peripherin"/>
</dbReference>
<feature type="transmembrane region" description="Helical" evidence="5">
    <location>
        <begin position="246"/>
        <end position="266"/>
    </location>
</feature>
<dbReference type="InterPro" id="IPR008952">
    <property type="entry name" value="Tetraspanin_EC2_sf"/>
</dbReference>
<organism evidence="6 7">
    <name type="scientific">Pinctada imbricata</name>
    <name type="common">Atlantic pearl-oyster</name>
    <name type="synonym">Pinctada martensii</name>
    <dbReference type="NCBI Taxonomy" id="66713"/>
    <lineage>
        <taxon>Eukaryota</taxon>
        <taxon>Metazoa</taxon>
        <taxon>Spiralia</taxon>
        <taxon>Lophotrochozoa</taxon>
        <taxon>Mollusca</taxon>
        <taxon>Bivalvia</taxon>
        <taxon>Autobranchia</taxon>
        <taxon>Pteriomorphia</taxon>
        <taxon>Pterioida</taxon>
        <taxon>Pterioidea</taxon>
        <taxon>Pteriidae</taxon>
        <taxon>Pinctada</taxon>
    </lineage>
</organism>
<dbReference type="PANTHER" id="PTHR19282">
    <property type="entry name" value="TETRASPANIN"/>
    <property type="match status" value="1"/>
</dbReference>
<keyword evidence="4 5" id="KW-0472">Membrane</keyword>
<feature type="transmembrane region" description="Helical" evidence="5">
    <location>
        <begin position="405"/>
        <end position="430"/>
    </location>
</feature>
<evidence type="ECO:0000256" key="5">
    <source>
        <dbReference type="SAM" id="Phobius"/>
    </source>
</evidence>
<evidence type="ECO:0000313" key="6">
    <source>
        <dbReference type="EMBL" id="KAK3089243.1"/>
    </source>
</evidence>
<evidence type="ECO:0000256" key="1">
    <source>
        <dbReference type="ARBA" id="ARBA00004141"/>
    </source>
</evidence>
<feature type="transmembrane region" description="Helical" evidence="5">
    <location>
        <begin position="78"/>
        <end position="108"/>
    </location>
</feature>
<keyword evidence="2 5" id="KW-0812">Transmembrane</keyword>
<gene>
    <name evidence="6" type="ORF">FSP39_002057</name>
</gene>
<keyword evidence="7" id="KW-1185">Reference proteome</keyword>
<keyword evidence="3 5" id="KW-1133">Transmembrane helix</keyword>